<protein>
    <submittedName>
        <fullName evidence="1">Uncharacterized protein</fullName>
    </submittedName>
</protein>
<name>A0A8S5PF10_9CAUD</name>
<proteinExistence type="predicted"/>
<evidence type="ECO:0000313" key="1">
    <source>
        <dbReference type="EMBL" id="DAE05662.1"/>
    </source>
</evidence>
<sequence>MLHGRELPFKVSTTVYQTLYHCAKNKPKVDTVDTLPNTVYQVSTHLTNCYLIYYS</sequence>
<reference evidence="1" key="1">
    <citation type="journal article" date="2021" name="Proc. Natl. Acad. Sci. U.S.A.">
        <title>A Catalog of Tens of Thousands of Viruses from Human Metagenomes Reveals Hidden Associations with Chronic Diseases.</title>
        <authorList>
            <person name="Tisza M.J."/>
            <person name="Buck C.B."/>
        </authorList>
    </citation>
    <scope>NUCLEOTIDE SEQUENCE</scope>
    <source>
        <strain evidence="1">Ct7964</strain>
    </source>
</reference>
<dbReference type="EMBL" id="BK015414">
    <property type="protein sequence ID" value="DAE05662.1"/>
    <property type="molecule type" value="Genomic_DNA"/>
</dbReference>
<accession>A0A8S5PF10</accession>
<organism evidence="1">
    <name type="scientific">Caudovirales sp. ct7964</name>
    <dbReference type="NCBI Taxonomy" id="2825758"/>
    <lineage>
        <taxon>Viruses</taxon>
        <taxon>Duplodnaviria</taxon>
        <taxon>Heunggongvirae</taxon>
        <taxon>Uroviricota</taxon>
        <taxon>Caudoviricetes</taxon>
    </lineage>
</organism>